<dbReference type="EnsemblPlants" id="OBART10G01480.1">
    <property type="protein sequence ID" value="OBART10G01480.1"/>
    <property type="gene ID" value="OBART10G01480"/>
</dbReference>
<reference evidence="1" key="1">
    <citation type="journal article" date="2009" name="Rice">
        <title>De Novo Next Generation Sequencing of Plant Genomes.</title>
        <authorList>
            <person name="Rounsley S."/>
            <person name="Marri P.R."/>
            <person name="Yu Y."/>
            <person name="He R."/>
            <person name="Sisneros N."/>
            <person name="Goicoechea J.L."/>
            <person name="Lee S.J."/>
            <person name="Angelova A."/>
            <person name="Kudrna D."/>
            <person name="Luo M."/>
            <person name="Affourtit J."/>
            <person name="Desany B."/>
            <person name="Knight J."/>
            <person name="Niazi F."/>
            <person name="Egholm M."/>
            <person name="Wing R.A."/>
        </authorList>
    </citation>
    <scope>NUCLEOTIDE SEQUENCE [LARGE SCALE GENOMIC DNA]</scope>
    <source>
        <strain evidence="1">cv. IRGC 105608</strain>
    </source>
</reference>
<evidence type="ECO:0008006" key="3">
    <source>
        <dbReference type="Google" id="ProtNLM"/>
    </source>
</evidence>
<reference evidence="1" key="2">
    <citation type="submission" date="2015-03" db="UniProtKB">
        <authorList>
            <consortium name="EnsemblPlants"/>
        </authorList>
    </citation>
    <scope>IDENTIFICATION</scope>
</reference>
<keyword evidence="2" id="KW-1185">Reference proteome</keyword>
<dbReference type="SUPFAM" id="SSF52540">
    <property type="entry name" value="P-loop containing nucleoside triphosphate hydrolases"/>
    <property type="match status" value="1"/>
</dbReference>
<protein>
    <recommendedName>
        <fullName evidence="3">NB-ARC domain-containing protein</fullName>
    </recommendedName>
</protein>
<dbReference type="PANTHER" id="PTHR33377">
    <property type="entry name" value="OS10G0134700 PROTEIN-RELATED"/>
    <property type="match status" value="1"/>
</dbReference>
<dbReference type="AlphaFoldDB" id="A0A0D3HAW1"/>
<dbReference type="eggNOG" id="ENOG502R41M">
    <property type="taxonomic scope" value="Eukaryota"/>
</dbReference>
<dbReference type="InterPro" id="IPR027417">
    <property type="entry name" value="P-loop_NTPase"/>
</dbReference>
<organism evidence="1">
    <name type="scientific">Oryza barthii</name>
    <dbReference type="NCBI Taxonomy" id="65489"/>
    <lineage>
        <taxon>Eukaryota</taxon>
        <taxon>Viridiplantae</taxon>
        <taxon>Streptophyta</taxon>
        <taxon>Embryophyta</taxon>
        <taxon>Tracheophyta</taxon>
        <taxon>Spermatophyta</taxon>
        <taxon>Magnoliopsida</taxon>
        <taxon>Liliopsida</taxon>
        <taxon>Poales</taxon>
        <taxon>Poaceae</taxon>
        <taxon>BOP clade</taxon>
        <taxon>Oryzoideae</taxon>
        <taxon>Oryzeae</taxon>
        <taxon>Oryzinae</taxon>
        <taxon>Oryza</taxon>
    </lineage>
</organism>
<dbReference type="Proteomes" id="UP000026960">
    <property type="component" value="Chromosome 10"/>
</dbReference>
<dbReference type="PaxDb" id="65489-OBART10G01480.1"/>
<dbReference type="HOGENOM" id="CLU_001090_0_1_1"/>
<sequence>MAAGFALNHFQLIIYKGGCSEMGSKLFRELHKKHINTSDGGRVKEFVVFLARCECMCCRLYDAYLYTDNCVFARHVEKQEIINFLLQNPGNQGARLVLPIIGDCRVGKKSLISHVCNDERIRSYFSSILYINGDSSCGSITHAKFKMERTLIVREYFTDIDENDWVNFYSTVSQMTAGGSKVVIIIRIENLARFGTAKAVHLNSLSQEEYSYLFKMLATDQKDHPKMVSVANDLAVVLGGSLITANMISDMLRRNHNVHFWLRILRRFERMVKNNFLKYGEHPKDIIEKEQLVDSTEFMTSYPTHACILVMPPRVERDDIPNYKKPSISFKEVIARSVAISGGDFEIATWESRIPPYTKYVSSATALFHDKNGSTTTTRKRRSTS</sequence>
<dbReference type="STRING" id="65489.A0A0D3HAW1"/>
<accession>A0A0D3HAW1</accession>
<proteinExistence type="predicted"/>
<evidence type="ECO:0000313" key="1">
    <source>
        <dbReference type="EnsemblPlants" id="OBART10G01480.1"/>
    </source>
</evidence>
<dbReference type="Gramene" id="OBART10G01480.1">
    <property type="protein sequence ID" value="OBART10G01480.1"/>
    <property type="gene ID" value="OBART10G01480"/>
</dbReference>
<evidence type="ECO:0000313" key="2">
    <source>
        <dbReference type="Proteomes" id="UP000026960"/>
    </source>
</evidence>
<dbReference type="PANTHER" id="PTHR33377:SF25">
    <property type="entry name" value="OS10G0131500 PROTEIN"/>
    <property type="match status" value="1"/>
</dbReference>
<name>A0A0D3HAW1_9ORYZ</name>